<comment type="similarity">
    <text evidence="2">Belongs to the archaeal/bacterial/fungal opsin family.</text>
</comment>
<dbReference type="SMART" id="SM01021">
    <property type="entry name" value="Bac_rhodopsin"/>
    <property type="match status" value="1"/>
</dbReference>
<feature type="transmembrane region" description="Helical" evidence="7">
    <location>
        <begin position="31"/>
        <end position="51"/>
    </location>
</feature>
<evidence type="ECO:0008006" key="10">
    <source>
        <dbReference type="Google" id="ProtNLM"/>
    </source>
</evidence>
<dbReference type="SUPFAM" id="SSF81321">
    <property type="entry name" value="Family A G protein-coupled receptor-like"/>
    <property type="match status" value="1"/>
</dbReference>
<evidence type="ECO:0000256" key="5">
    <source>
        <dbReference type="ARBA" id="ARBA00023136"/>
    </source>
</evidence>
<keyword evidence="3 7" id="KW-0812">Transmembrane</keyword>
<dbReference type="EMBL" id="AP028217">
    <property type="protein sequence ID" value="BEI94034.1"/>
    <property type="molecule type" value="Genomic_DNA"/>
</dbReference>
<dbReference type="GO" id="GO:0005783">
    <property type="term" value="C:endoplasmic reticulum"/>
    <property type="evidence" value="ECO:0007669"/>
    <property type="project" value="TreeGrafter"/>
</dbReference>
<keyword evidence="5 7" id="KW-0472">Membrane</keyword>
<accession>A0AA48QXY1</accession>
<dbReference type="AlphaFoldDB" id="A0AA48QXY1"/>
<evidence type="ECO:0000256" key="7">
    <source>
        <dbReference type="SAM" id="Phobius"/>
    </source>
</evidence>
<gene>
    <name evidence="8" type="ORF">CcaverHIS019_0604930</name>
</gene>
<proteinExistence type="inferred from homology"/>
<feature type="region of interest" description="Disordered" evidence="6">
    <location>
        <begin position="341"/>
        <end position="371"/>
    </location>
</feature>
<sequence length="371" mass="40490">MYIPILMARNSLDVNPPVGVTAHLSVNGSSWLWAVTAVYGMSLLCFMAWAVGVKRNYEGDAVTGPTHACTACEMGTGTHTCRSVNDAMKKYHNIAILIISLGTVAYFLMASDLGYTGIATEFSHHVPEGTSRQIFYVRWVYYALSMPLYTVMFTLVAHAQLADIFLATCMAASWPIALLIGGLIRTSYKWGLFVLAVIFYLYQMYLLAGPCRRSSLPYLSGLGAFALFGVLYFIAWGCAEGGNVISTTGEMVWYGIIDVLFKPFFLIFFLLLAREEVRKHHEPRNLGAAETGLAPTTSGATATHYTHSPRLGKKMFDRFGHHDAPLSEKPATGMAATEATAPTGETDMGTGQMGQANPRFSEATAVGETRH</sequence>
<feature type="transmembrane region" description="Helical" evidence="7">
    <location>
        <begin position="164"/>
        <end position="184"/>
    </location>
</feature>
<evidence type="ECO:0000256" key="6">
    <source>
        <dbReference type="SAM" id="MobiDB-lite"/>
    </source>
</evidence>
<reference evidence="8" key="1">
    <citation type="journal article" date="2023" name="BMC Genomics">
        <title>Chromosome-level genome assemblies of Cutaneotrichosporon spp. (Trichosporonales, Basidiomycota) reveal imbalanced evolution between nucleotide sequences and chromosome synteny.</title>
        <authorList>
            <person name="Kobayashi Y."/>
            <person name="Kayamori A."/>
            <person name="Aoki K."/>
            <person name="Shiwa Y."/>
            <person name="Matsutani M."/>
            <person name="Fujita N."/>
            <person name="Sugita T."/>
            <person name="Iwasaki W."/>
            <person name="Tanaka N."/>
            <person name="Takashima M."/>
        </authorList>
    </citation>
    <scope>NUCLEOTIDE SEQUENCE</scope>
    <source>
        <strain evidence="8">HIS019</strain>
    </source>
</reference>
<dbReference type="PANTHER" id="PTHR28286:SF1">
    <property type="entry name" value="30 KDA HEAT SHOCK PROTEIN-RELATED"/>
    <property type="match status" value="1"/>
</dbReference>
<evidence type="ECO:0000256" key="4">
    <source>
        <dbReference type="ARBA" id="ARBA00022989"/>
    </source>
</evidence>
<keyword evidence="9" id="KW-1185">Reference proteome</keyword>
<feature type="transmembrane region" description="Helical" evidence="7">
    <location>
        <begin position="91"/>
        <end position="109"/>
    </location>
</feature>
<dbReference type="GeneID" id="85497904"/>
<dbReference type="InterPro" id="IPR001425">
    <property type="entry name" value="Arc/bac/fun_rhodopsins"/>
</dbReference>
<evidence type="ECO:0000256" key="1">
    <source>
        <dbReference type="ARBA" id="ARBA00004141"/>
    </source>
</evidence>
<evidence type="ECO:0000313" key="8">
    <source>
        <dbReference type="EMBL" id="BEI94034.1"/>
    </source>
</evidence>
<evidence type="ECO:0000313" key="9">
    <source>
        <dbReference type="Proteomes" id="UP001233271"/>
    </source>
</evidence>
<dbReference type="Gene3D" id="1.20.1070.10">
    <property type="entry name" value="Rhodopsin 7-helix transmembrane proteins"/>
    <property type="match status" value="1"/>
</dbReference>
<feature type="transmembrane region" description="Helical" evidence="7">
    <location>
        <begin position="251"/>
        <end position="273"/>
    </location>
</feature>
<organism evidence="8 9">
    <name type="scientific">Cutaneotrichosporon cavernicola</name>
    <dbReference type="NCBI Taxonomy" id="279322"/>
    <lineage>
        <taxon>Eukaryota</taxon>
        <taxon>Fungi</taxon>
        <taxon>Dikarya</taxon>
        <taxon>Basidiomycota</taxon>
        <taxon>Agaricomycotina</taxon>
        <taxon>Tremellomycetes</taxon>
        <taxon>Trichosporonales</taxon>
        <taxon>Trichosporonaceae</taxon>
        <taxon>Cutaneotrichosporon</taxon>
    </lineage>
</organism>
<dbReference type="KEGG" id="ccac:CcaHIS019_0604930"/>
<dbReference type="GO" id="GO:0005886">
    <property type="term" value="C:plasma membrane"/>
    <property type="evidence" value="ECO:0007669"/>
    <property type="project" value="TreeGrafter"/>
</dbReference>
<dbReference type="RefSeq" id="XP_060459299.1">
    <property type="nucleotide sequence ID" value="XM_060602957.1"/>
</dbReference>
<protein>
    <recommendedName>
        <fullName evidence="10">Family A G protein-coupled receptor-like protein</fullName>
    </recommendedName>
</protein>
<feature type="transmembrane region" description="Helical" evidence="7">
    <location>
        <begin position="219"/>
        <end position="239"/>
    </location>
</feature>
<keyword evidence="4 7" id="KW-1133">Transmembrane helix</keyword>
<feature type="transmembrane region" description="Helical" evidence="7">
    <location>
        <begin position="139"/>
        <end position="157"/>
    </location>
</feature>
<comment type="subcellular location">
    <subcellularLocation>
        <location evidence="1">Membrane</location>
        <topology evidence="1">Multi-pass membrane protein</topology>
    </subcellularLocation>
</comment>
<feature type="transmembrane region" description="Helical" evidence="7">
    <location>
        <begin position="190"/>
        <end position="207"/>
    </location>
</feature>
<evidence type="ECO:0000256" key="3">
    <source>
        <dbReference type="ARBA" id="ARBA00022692"/>
    </source>
</evidence>
<name>A0AA48QXY1_9TREE</name>
<dbReference type="Pfam" id="PF01036">
    <property type="entry name" value="Bac_rhodopsin"/>
    <property type="match status" value="1"/>
</dbReference>
<dbReference type="Proteomes" id="UP001233271">
    <property type="component" value="Chromosome 6"/>
</dbReference>
<evidence type="ECO:0000256" key="2">
    <source>
        <dbReference type="ARBA" id="ARBA00008130"/>
    </source>
</evidence>
<dbReference type="PANTHER" id="PTHR28286">
    <property type="match status" value="1"/>
</dbReference>